<keyword evidence="1" id="KW-0472">Membrane</keyword>
<name>A0A1D2NEA4_ORCCI</name>
<feature type="transmembrane region" description="Helical" evidence="1">
    <location>
        <begin position="12"/>
        <end position="34"/>
    </location>
</feature>
<feature type="non-terminal residue" evidence="2">
    <location>
        <position position="1"/>
    </location>
</feature>
<gene>
    <name evidence="2" type="ORF">Ocin01_03088</name>
</gene>
<proteinExistence type="predicted"/>
<protein>
    <submittedName>
        <fullName evidence="2">Uncharacterized protein</fullName>
    </submittedName>
</protein>
<feature type="transmembrane region" description="Helical" evidence="1">
    <location>
        <begin position="129"/>
        <end position="152"/>
    </location>
</feature>
<reference evidence="2 3" key="1">
    <citation type="journal article" date="2016" name="Genome Biol. Evol.">
        <title>Gene Family Evolution Reflects Adaptation to Soil Environmental Stressors in the Genome of the Collembolan Orchesella cincta.</title>
        <authorList>
            <person name="Faddeeva-Vakhrusheva A."/>
            <person name="Derks M.F."/>
            <person name="Anvar S.Y."/>
            <person name="Agamennone V."/>
            <person name="Suring W."/>
            <person name="Smit S."/>
            <person name="van Straalen N.M."/>
            <person name="Roelofs D."/>
        </authorList>
    </citation>
    <scope>NUCLEOTIDE SEQUENCE [LARGE SCALE GENOMIC DNA]</scope>
    <source>
        <tissue evidence="2">Mixed pool</tissue>
    </source>
</reference>
<dbReference type="EMBL" id="LJIJ01000068">
    <property type="protein sequence ID" value="ODN03579.1"/>
    <property type="molecule type" value="Genomic_DNA"/>
</dbReference>
<accession>A0A1D2NEA4</accession>
<comment type="caution">
    <text evidence="2">The sequence shown here is derived from an EMBL/GenBank/DDBJ whole genome shotgun (WGS) entry which is preliminary data.</text>
</comment>
<dbReference type="Proteomes" id="UP000094527">
    <property type="component" value="Unassembled WGS sequence"/>
</dbReference>
<sequence length="158" mass="16825">LGFSSGSSSRRSSAGSTAGATSLSFRFGLFFLLLFRAGTLFSTTLLALLSVVVVVVELALVALYSSMDGGGFTNPRSQRFTCKNFGPRNSSTIPGTDAKDEEFPTGLMNPAGVPFDEEILPFFTVEFEFAALAFVLLLSLSAGAPFSSLFSITTDRKY</sequence>
<keyword evidence="3" id="KW-1185">Reference proteome</keyword>
<organism evidence="2 3">
    <name type="scientific">Orchesella cincta</name>
    <name type="common">Springtail</name>
    <name type="synonym">Podura cincta</name>
    <dbReference type="NCBI Taxonomy" id="48709"/>
    <lineage>
        <taxon>Eukaryota</taxon>
        <taxon>Metazoa</taxon>
        <taxon>Ecdysozoa</taxon>
        <taxon>Arthropoda</taxon>
        <taxon>Hexapoda</taxon>
        <taxon>Collembola</taxon>
        <taxon>Entomobryomorpha</taxon>
        <taxon>Entomobryoidea</taxon>
        <taxon>Orchesellidae</taxon>
        <taxon>Orchesellinae</taxon>
        <taxon>Orchesella</taxon>
    </lineage>
</organism>
<keyword evidence="1" id="KW-1133">Transmembrane helix</keyword>
<evidence type="ECO:0000256" key="1">
    <source>
        <dbReference type="SAM" id="Phobius"/>
    </source>
</evidence>
<evidence type="ECO:0000313" key="2">
    <source>
        <dbReference type="EMBL" id="ODN03579.1"/>
    </source>
</evidence>
<dbReference type="AlphaFoldDB" id="A0A1D2NEA4"/>
<keyword evidence="1" id="KW-0812">Transmembrane</keyword>
<feature type="transmembrane region" description="Helical" evidence="1">
    <location>
        <begin position="46"/>
        <end position="67"/>
    </location>
</feature>
<evidence type="ECO:0000313" key="3">
    <source>
        <dbReference type="Proteomes" id="UP000094527"/>
    </source>
</evidence>